<sequence length="209" mass="22575">MTQHMNPGQFSFGGDGAVDSATAPSQNPQYTQPMYNGMAPVIPVGLSAIEANIVQQLEAKLAKGPLSDQDFEILQRLQAKNDSGQSAMAKPEPASESPPAQASSSIPDVPASESTVQSNTQSNPDATQPEPNSDGMQSFDSHLDGRLSSEEEAFIGDSLAAQEDLEHFYATHGDERDSEQESFSFMQEFIQTPEQEHLEEGYAFGAKYK</sequence>
<evidence type="ECO:0000313" key="2">
    <source>
        <dbReference type="EMBL" id="KAK7998484.1"/>
    </source>
</evidence>
<evidence type="ECO:0000313" key="3">
    <source>
        <dbReference type="Proteomes" id="UP001396898"/>
    </source>
</evidence>
<feature type="region of interest" description="Disordered" evidence="1">
    <location>
        <begin position="1"/>
        <end position="32"/>
    </location>
</feature>
<name>A0ABR1R2R3_9PEZI</name>
<organism evidence="2 3">
    <name type="scientific">Apiospora marii</name>
    <dbReference type="NCBI Taxonomy" id="335849"/>
    <lineage>
        <taxon>Eukaryota</taxon>
        <taxon>Fungi</taxon>
        <taxon>Dikarya</taxon>
        <taxon>Ascomycota</taxon>
        <taxon>Pezizomycotina</taxon>
        <taxon>Sordariomycetes</taxon>
        <taxon>Xylariomycetidae</taxon>
        <taxon>Amphisphaeriales</taxon>
        <taxon>Apiosporaceae</taxon>
        <taxon>Apiospora</taxon>
    </lineage>
</organism>
<feature type="compositionally biased region" description="Polar residues" evidence="1">
    <location>
        <begin position="112"/>
        <end position="140"/>
    </location>
</feature>
<evidence type="ECO:0000256" key="1">
    <source>
        <dbReference type="SAM" id="MobiDB-lite"/>
    </source>
</evidence>
<gene>
    <name evidence="2" type="ORF">PG991_014963</name>
</gene>
<protein>
    <submittedName>
        <fullName evidence="2">Uncharacterized protein</fullName>
    </submittedName>
</protein>
<feature type="compositionally biased region" description="Polar residues" evidence="1">
    <location>
        <begin position="22"/>
        <end position="32"/>
    </location>
</feature>
<accession>A0ABR1R2R3</accession>
<dbReference type="Proteomes" id="UP001396898">
    <property type="component" value="Unassembled WGS sequence"/>
</dbReference>
<proteinExistence type="predicted"/>
<dbReference type="EMBL" id="JAQQWI010000021">
    <property type="protein sequence ID" value="KAK7998484.1"/>
    <property type="molecule type" value="Genomic_DNA"/>
</dbReference>
<reference evidence="2 3" key="1">
    <citation type="submission" date="2023-01" db="EMBL/GenBank/DDBJ databases">
        <title>Analysis of 21 Apiospora genomes using comparative genomics revels a genus with tremendous synthesis potential of carbohydrate active enzymes and secondary metabolites.</title>
        <authorList>
            <person name="Sorensen T."/>
        </authorList>
    </citation>
    <scope>NUCLEOTIDE SEQUENCE [LARGE SCALE GENOMIC DNA]</scope>
    <source>
        <strain evidence="2 3">CBS 20057</strain>
    </source>
</reference>
<feature type="region of interest" description="Disordered" evidence="1">
    <location>
        <begin position="73"/>
        <end position="156"/>
    </location>
</feature>
<feature type="compositionally biased region" description="Low complexity" evidence="1">
    <location>
        <begin position="86"/>
        <end position="107"/>
    </location>
</feature>
<keyword evidence="3" id="KW-1185">Reference proteome</keyword>
<comment type="caution">
    <text evidence="2">The sequence shown here is derived from an EMBL/GenBank/DDBJ whole genome shotgun (WGS) entry which is preliminary data.</text>
</comment>